<proteinExistence type="predicted"/>
<evidence type="ECO:0000313" key="1">
    <source>
        <dbReference type="EMBL" id="UUZ44233.1"/>
    </source>
</evidence>
<gene>
    <name evidence="1" type="ORF">LP422_17195</name>
</gene>
<protein>
    <submittedName>
        <fullName evidence="1">Uncharacterized protein</fullName>
    </submittedName>
</protein>
<accession>A0AC61U2K0</accession>
<evidence type="ECO:0000313" key="2">
    <source>
        <dbReference type="Proteomes" id="UP001059663"/>
    </source>
</evidence>
<sequence length="110" mass="11396">MRGSAPGEVVRGRGQPEPEAPDEHPERVPRAGDRASGRQRLLTAQCVGGEVAEPGPDLVDAEGGVGEVLPERVEQGRVGARGRRGGHDAEPSAGCTSRALPLRHPPTASP</sequence>
<dbReference type="EMBL" id="CP087977">
    <property type="protein sequence ID" value="UUZ44233.1"/>
    <property type="molecule type" value="Genomic_DNA"/>
</dbReference>
<reference evidence="1" key="1">
    <citation type="submission" date="2021-11" db="EMBL/GenBank/DDBJ databases">
        <title>Study of the species diversity of bacterial strains isolated from a unique natural object - Shulgan-Tash cave (Bashkiria).</title>
        <authorList>
            <person name="Sazanova A.L."/>
            <person name="Chirak E.R."/>
            <person name="Safronova V.I."/>
        </authorList>
    </citation>
    <scope>NUCLEOTIDE SEQUENCE</scope>
    <source>
        <strain evidence="1">P1</strain>
    </source>
</reference>
<name>A0AC61U2K0_9MICO</name>
<organism evidence="1 2">
    <name type="scientific">Janibacter limosus</name>
    <dbReference type="NCBI Taxonomy" id="53458"/>
    <lineage>
        <taxon>Bacteria</taxon>
        <taxon>Bacillati</taxon>
        <taxon>Actinomycetota</taxon>
        <taxon>Actinomycetes</taxon>
        <taxon>Micrococcales</taxon>
        <taxon>Intrasporangiaceae</taxon>
        <taxon>Janibacter</taxon>
    </lineage>
</organism>
<dbReference type="Proteomes" id="UP001059663">
    <property type="component" value="Chromosome"/>
</dbReference>